<feature type="transmembrane region" description="Helical" evidence="1">
    <location>
        <begin position="74"/>
        <end position="94"/>
    </location>
</feature>
<keyword evidence="1" id="KW-0812">Transmembrane</keyword>
<keyword evidence="1" id="KW-1133">Transmembrane helix</keyword>
<keyword evidence="1" id="KW-0472">Membrane</keyword>
<dbReference type="AlphaFoldDB" id="A0A1G7EG48"/>
<organism evidence="2 3">
    <name type="scientific">Bradyrhizobium brasilense</name>
    <dbReference type="NCBI Taxonomy" id="1419277"/>
    <lineage>
        <taxon>Bacteria</taxon>
        <taxon>Pseudomonadati</taxon>
        <taxon>Pseudomonadota</taxon>
        <taxon>Alphaproteobacteria</taxon>
        <taxon>Hyphomicrobiales</taxon>
        <taxon>Nitrobacteraceae</taxon>
        <taxon>Bradyrhizobium</taxon>
    </lineage>
</organism>
<reference evidence="2 3" key="1">
    <citation type="submission" date="2016-10" db="EMBL/GenBank/DDBJ databases">
        <authorList>
            <person name="de Groot N.N."/>
        </authorList>
    </citation>
    <scope>NUCLEOTIDE SEQUENCE [LARGE SCALE GENOMIC DNA]</scope>
    <source>
        <strain evidence="2 3">R5</strain>
    </source>
</reference>
<feature type="transmembrane region" description="Helical" evidence="1">
    <location>
        <begin position="41"/>
        <end position="62"/>
    </location>
</feature>
<evidence type="ECO:0000313" key="3">
    <source>
        <dbReference type="Proteomes" id="UP000199245"/>
    </source>
</evidence>
<feature type="transmembrane region" description="Helical" evidence="1">
    <location>
        <begin position="12"/>
        <end position="29"/>
    </location>
</feature>
<dbReference type="EMBL" id="FMZW01000030">
    <property type="protein sequence ID" value="SDE62577.1"/>
    <property type="molecule type" value="Genomic_DNA"/>
</dbReference>
<protein>
    <submittedName>
        <fullName evidence="2">Uncharacterized protein</fullName>
    </submittedName>
</protein>
<evidence type="ECO:0000256" key="1">
    <source>
        <dbReference type="SAM" id="Phobius"/>
    </source>
</evidence>
<sequence length="96" mass="10150">MSRDAKSLTSTLVLFYAIGALLALGAYALDSIDDLAVVLTFWLRQTLTFVVLGAGYGVYYVISGSAGHRPKAPLRFLDISFLAAASTLGVGILVHS</sequence>
<dbReference type="RefSeq" id="WP_092086841.1">
    <property type="nucleotide sequence ID" value="NZ_FMZW01000030.1"/>
</dbReference>
<dbReference type="Proteomes" id="UP000199245">
    <property type="component" value="Unassembled WGS sequence"/>
</dbReference>
<proteinExistence type="predicted"/>
<accession>A0A1G7EG48</accession>
<evidence type="ECO:0000313" key="2">
    <source>
        <dbReference type="EMBL" id="SDE62577.1"/>
    </source>
</evidence>
<name>A0A1G7EG48_9BRAD</name>
<gene>
    <name evidence="2" type="ORF">SAMN05216337_103088</name>
</gene>